<keyword evidence="2" id="KW-1185">Reference proteome</keyword>
<dbReference type="RefSeq" id="WP_002801783.1">
    <property type="nucleotide sequence ID" value="NZ_AIMT01000138.1"/>
</dbReference>
<protein>
    <submittedName>
        <fullName evidence="1">Uncharacterized protein</fullName>
    </submittedName>
</protein>
<comment type="caution">
    <text evidence="1">The sequence shown here is derived from an EMBL/GenBank/DDBJ whole genome shotgun (WGS) entry which is preliminary data.</text>
</comment>
<name>A0ABN0EMB7_CAMCO</name>
<dbReference type="Proteomes" id="UP000005511">
    <property type="component" value="Unassembled WGS sequence"/>
</dbReference>
<dbReference type="EMBL" id="AIMT01000138">
    <property type="protein sequence ID" value="EIA61127.1"/>
    <property type="molecule type" value="Genomic_DNA"/>
</dbReference>
<gene>
    <name evidence="1" type="ORF">cco14_10029</name>
</gene>
<evidence type="ECO:0000313" key="1">
    <source>
        <dbReference type="EMBL" id="EIA61127.1"/>
    </source>
</evidence>
<proteinExistence type="predicted"/>
<sequence length="193" mass="22671">MNLQGKIKKIEQEKKKFLKAHKGLFEAFNEIDLYNLVVEKEFTKFYKAVNEKYLCRTREWDERMDFAQDYSDILKKIANIEKLQSLINKKSKENEDGYKVGDFLYSSWGYEQTNIDFYQVIATTEKTIFLAEVKTDVKVTGWERGLKSPCKNALKLDKAAFKTLSNFPKDSRGGYAKSLYKYKGKALEFTSYY</sequence>
<accession>A0ABN0EMB7</accession>
<reference evidence="1 2" key="1">
    <citation type="submission" date="2010-09" db="EMBL/GenBank/DDBJ databases">
        <authorList>
            <person name="Richards V."/>
            <person name="Lefebure T."/>
            <person name="Suzuki H."/>
            <person name="Pavinski Bitar P."/>
            <person name="Stanhope M."/>
        </authorList>
    </citation>
    <scope>NUCLEOTIDE SEQUENCE [LARGE SCALE GENOMIC DNA]</scope>
    <source>
        <strain evidence="1 2">80352</strain>
    </source>
</reference>
<organism evidence="1 2">
    <name type="scientific">Campylobacter coli 80352</name>
    <dbReference type="NCBI Taxonomy" id="887288"/>
    <lineage>
        <taxon>Bacteria</taxon>
        <taxon>Pseudomonadati</taxon>
        <taxon>Campylobacterota</taxon>
        <taxon>Epsilonproteobacteria</taxon>
        <taxon>Campylobacterales</taxon>
        <taxon>Campylobacteraceae</taxon>
        <taxon>Campylobacter</taxon>
    </lineage>
</organism>
<evidence type="ECO:0000313" key="2">
    <source>
        <dbReference type="Proteomes" id="UP000005511"/>
    </source>
</evidence>